<feature type="signal peptide" evidence="1">
    <location>
        <begin position="1"/>
        <end position="17"/>
    </location>
</feature>
<keyword evidence="1" id="KW-0732">Signal</keyword>
<name>A0AA40D8E3_9PEZI</name>
<dbReference type="EMBL" id="JAULSY010000107">
    <property type="protein sequence ID" value="KAK0665571.1"/>
    <property type="molecule type" value="Genomic_DNA"/>
</dbReference>
<reference evidence="2" key="1">
    <citation type="submission" date="2023-06" db="EMBL/GenBank/DDBJ databases">
        <title>Genome-scale phylogeny and comparative genomics of the fungal order Sordariales.</title>
        <authorList>
            <consortium name="Lawrence Berkeley National Laboratory"/>
            <person name="Hensen N."/>
            <person name="Bonometti L."/>
            <person name="Westerberg I."/>
            <person name="Brannstrom I.O."/>
            <person name="Guillou S."/>
            <person name="Cros-Aarteil S."/>
            <person name="Calhoun S."/>
            <person name="Haridas S."/>
            <person name="Kuo A."/>
            <person name="Mondo S."/>
            <person name="Pangilinan J."/>
            <person name="Riley R."/>
            <person name="Labutti K."/>
            <person name="Andreopoulos B."/>
            <person name="Lipzen A."/>
            <person name="Chen C."/>
            <person name="Yanf M."/>
            <person name="Daum C."/>
            <person name="Ng V."/>
            <person name="Clum A."/>
            <person name="Steindorff A."/>
            <person name="Ohm R."/>
            <person name="Martin F."/>
            <person name="Silar P."/>
            <person name="Natvig D."/>
            <person name="Lalanne C."/>
            <person name="Gautier V."/>
            <person name="Ament-Velasquez S.L."/>
            <person name="Kruys A."/>
            <person name="Hutchinson M.I."/>
            <person name="Powell A.J."/>
            <person name="Barry K."/>
            <person name="Miller A.N."/>
            <person name="Grigoriev I.V."/>
            <person name="Debuchy R."/>
            <person name="Gladieux P."/>
            <person name="Thoren M.H."/>
            <person name="Johannesson H."/>
        </authorList>
    </citation>
    <scope>NUCLEOTIDE SEQUENCE</scope>
    <source>
        <strain evidence="2">CBS 307.81</strain>
    </source>
</reference>
<dbReference type="Proteomes" id="UP001174997">
    <property type="component" value="Unassembled WGS sequence"/>
</dbReference>
<proteinExistence type="predicted"/>
<feature type="chain" id="PRO_5041382623" evidence="1">
    <location>
        <begin position="18"/>
        <end position="371"/>
    </location>
</feature>
<evidence type="ECO:0000313" key="2">
    <source>
        <dbReference type="EMBL" id="KAK0665571.1"/>
    </source>
</evidence>
<evidence type="ECO:0000313" key="3">
    <source>
        <dbReference type="Proteomes" id="UP001174997"/>
    </source>
</evidence>
<gene>
    <name evidence="2" type="ORF">QBC41DRAFT_339762</name>
</gene>
<dbReference type="AlphaFoldDB" id="A0AA40D8E3"/>
<comment type="caution">
    <text evidence="2">The sequence shown here is derived from an EMBL/GenBank/DDBJ whole genome shotgun (WGS) entry which is preliminary data.</text>
</comment>
<protein>
    <submittedName>
        <fullName evidence="2">Uncharacterized protein</fullName>
    </submittedName>
</protein>
<keyword evidence="3" id="KW-1185">Reference proteome</keyword>
<evidence type="ECO:0000256" key="1">
    <source>
        <dbReference type="SAM" id="SignalP"/>
    </source>
</evidence>
<dbReference type="InterPro" id="IPR024079">
    <property type="entry name" value="MetalloPept_cat_dom_sf"/>
</dbReference>
<accession>A0AA40D8E3</accession>
<dbReference type="GO" id="GO:0008237">
    <property type="term" value="F:metallopeptidase activity"/>
    <property type="evidence" value="ECO:0007669"/>
    <property type="project" value="InterPro"/>
</dbReference>
<organism evidence="2 3">
    <name type="scientific">Cercophora samala</name>
    <dbReference type="NCBI Taxonomy" id="330535"/>
    <lineage>
        <taxon>Eukaryota</taxon>
        <taxon>Fungi</taxon>
        <taxon>Dikarya</taxon>
        <taxon>Ascomycota</taxon>
        <taxon>Pezizomycotina</taxon>
        <taxon>Sordariomycetes</taxon>
        <taxon>Sordariomycetidae</taxon>
        <taxon>Sordariales</taxon>
        <taxon>Lasiosphaeriaceae</taxon>
        <taxon>Cercophora</taxon>
    </lineage>
</organism>
<sequence>MATFLLLWALVLACVSALPPDEYRYWISPECYDKDPLFDIYPKEVFYAARSAAERLADPTDTDFQNAFWALFKTDVNDPTQYNYSPDFEAIYGETKMAASVIVMENLNSLGNEWKSTTDRNQAHVRIHCDDMDRYEDIGDDPFRMWDPVDNRYVATPQGVQPCKLEHHNGITQAAANGAYFTIDICENVWIALGYLDRGLGSASGPAYAPRRIDKYQNFKATQEQLDLRHIHIGELSQAVHPVQILFHEWMHAFRYHMLDFPAPTGFTGGWPNAMAMTTQQAIQNADTYAFLGLLATLADLAPDFGARGATPVGGYAFDRSWALRRNNQKWMEFVADPSIDGGVWVNPVIAGKLEVYRDITGTRHTRDYSL</sequence>
<dbReference type="Gene3D" id="3.40.390.10">
    <property type="entry name" value="Collagenase (Catalytic Domain)"/>
    <property type="match status" value="1"/>
</dbReference>